<protein>
    <recommendedName>
        <fullName evidence="4">ATP-binding protein</fullName>
    </recommendedName>
</protein>
<keyword evidence="3" id="KW-1185">Reference proteome</keyword>
<dbReference type="Proteomes" id="UP001500483">
    <property type="component" value="Unassembled WGS sequence"/>
</dbReference>
<evidence type="ECO:0000256" key="1">
    <source>
        <dbReference type="SAM" id="MobiDB-lite"/>
    </source>
</evidence>
<dbReference type="EMBL" id="BAAAYK010000038">
    <property type="protein sequence ID" value="GAA3362794.1"/>
    <property type="molecule type" value="Genomic_DNA"/>
</dbReference>
<evidence type="ECO:0000313" key="2">
    <source>
        <dbReference type="EMBL" id="GAA3362794.1"/>
    </source>
</evidence>
<reference evidence="3" key="1">
    <citation type="journal article" date="2019" name="Int. J. Syst. Evol. Microbiol.">
        <title>The Global Catalogue of Microorganisms (GCM) 10K type strain sequencing project: providing services to taxonomists for standard genome sequencing and annotation.</title>
        <authorList>
            <consortium name="The Broad Institute Genomics Platform"/>
            <consortium name="The Broad Institute Genome Sequencing Center for Infectious Disease"/>
            <person name="Wu L."/>
            <person name="Ma J."/>
        </authorList>
    </citation>
    <scope>NUCLEOTIDE SEQUENCE [LARGE SCALE GENOMIC DNA]</scope>
    <source>
        <strain evidence="3">JCM 9687</strain>
    </source>
</reference>
<name>A0ABP6RXL8_9PSEU</name>
<evidence type="ECO:0008006" key="4">
    <source>
        <dbReference type="Google" id="ProtNLM"/>
    </source>
</evidence>
<sequence>MNLTPHQYRELMAAIPSTVDADTNPIDPRTLFTPPGHRLSLDPDVTVVKGGRGVGKSVWFKALQEDDLRELAAQEYRLPALRKVVPHAGYGSALQLRSYPDRDTIGAMLGHGAAPKDIWYAVVLHALQVPEICSIKKWSDKVSWIRETPEDRAEAISRADEAAGRAERVELIMFDALERTHRVRSQADQLVTSILEVALDLRLMTRHLRAKVFIRHDMLNNLSLSFADSSKLISNAAELTWTRSNLYGLFFHQLGNADSGHAETFRAATGRWRDSRDRFVAPEALTGDREKQNESFVAIAGPYMGPNHRKGHTYTWLPNHLADGMDQISPRSFLGALRRAGESSGAHYAGHPHALHWEAIKHGVQDASEMRVRELTEDISWVAKTIEPLAGKQVPITSADVAARWDEVDLPKILDEHQRDQPGEHGPQGTKQQVSAGPRSHRSESLIQELIDLGVMTRRASGMLDVPDIYRIKFDLGRKGGVPRVRAN</sequence>
<accession>A0ABP6RXL8</accession>
<proteinExistence type="predicted"/>
<feature type="region of interest" description="Disordered" evidence="1">
    <location>
        <begin position="417"/>
        <end position="442"/>
    </location>
</feature>
<dbReference type="RefSeq" id="WP_344930050.1">
    <property type="nucleotide sequence ID" value="NZ_BAAAYK010000038.1"/>
</dbReference>
<evidence type="ECO:0000313" key="3">
    <source>
        <dbReference type="Proteomes" id="UP001500483"/>
    </source>
</evidence>
<comment type="caution">
    <text evidence="2">The sequence shown here is derived from an EMBL/GenBank/DDBJ whole genome shotgun (WGS) entry which is preliminary data.</text>
</comment>
<gene>
    <name evidence="2" type="ORF">GCM10020366_52160</name>
</gene>
<organism evidence="2 3">
    <name type="scientific">Saccharopolyspora gregorii</name>
    <dbReference type="NCBI Taxonomy" id="33914"/>
    <lineage>
        <taxon>Bacteria</taxon>
        <taxon>Bacillati</taxon>
        <taxon>Actinomycetota</taxon>
        <taxon>Actinomycetes</taxon>
        <taxon>Pseudonocardiales</taxon>
        <taxon>Pseudonocardiaceae</taxon>
        <taxon>Saccharopolyspora</taxon>
    </lineage>
</organism>